<keyword evidence="2" id="KW-1185">Reference proteome</keyword>
<dbReference type="Proteomes" id="UP000249757">
    <property type="component" value="Unassembled WGS sequence"/>
</dbReference>
<evidence type="ECO:0000313" key="1">
    <source>
        <dbReference type="EMBL" id="KAI1519748.1"/>
    </source>
</evidence>
<protein>
    <submittedName>
        <fullName evidence="1">Uncharacterized protein</fullName>
    </submittedName>
</protein>
<dbReference type="EMBL" id="NRDI02000001">
    <property type="protein sequence ID" value="KAI1519748.1"/>
    <property type="molecule type" value="Genomic_DNA"/>
</dbReference>
<accession>A0A2W1EEJ3</accession>
<name>A0A2W1EEJ3_9PLEO</name>
<sequence>MEHPLARSNIHNDNSPAPKPEELEHYMHTHTNHVSSMFAQDRTSRIELAGYNVGANQLFFYSYPYSDLGTKLATLELSCSNIHPKAIEKNLVRPEFQAVKKLRIRNIGFSHDWLNYDLNLLTPIITNNLRNLEVLELSIPARHIMVIRKLGRLKGLTKLRELKLDVNLLTGLNDSGCEDRMMHLLHPDEYLSDILQTLIIDGIE</sequence>
<reference evidence="2" key="1">
    <citation type="journal article" date="2022" name="Microb. Genom.">
        <title>A global pangenome for the wheat fungal pathogen Pyrenophora tritici-repentis and prediction of effector protein structural homology.</title>
        <authorList>
            <person name="Moolhuijzen P.M."/>
            <person name="See P.T."/>
            <person name="Shi G."/>
            <person name="Powell H.R."/>
            <person name="Cockram J."/>
            <person name="Jorgensen L.N."/>
            <person name="Benslimane H."/>
            <person name="Strelkov S.E."/>
            <person name="Turner J."/>
            <person name="Liu Z."/>
            <person name="Moffat C.S."/>
        </authorList>
    </citation>
    <scope>NUCLEOTIDE SEQUENCE [LARGE SCALE GENOMIC DNA]</scope>
</reference>
<evidence type="ECO:0000313" key="2">
    <source>
        <dbReference type="Proteomes" id="UP000249757"/>
    </source>
</evidence>
<organism evidence="1 2">
    <name type="scientific">Pyrenophora tritici-repentis</name>
    <dbReference type="NCBI Taxonomy" id="45151"/>
    <lineage>
        <taxon>Eukaryota</taxon>
        <taxon>Fungi</taxon>
        <taxon>Dikarya</taxon>
        <taxon>Ascomycota</taxon>
        <taxon>Pezizomycotina</taxon>
        <taxon>Dothideomycetes</taxon>
        <taxon>Pleosporomycetidae</taxon>
        <taxon>Pleosporales</taxon>
        <taxon>Pleosporineae</taxon>
        <taxon>Pleosporaceae</taxon>
        <taxon>Pyrenophora</taxon>
    </lineage>
</organism>
<comment type="caution">
    <text evidence="1">The sequence shown here is derived from an EMBL/GenBank/DDBJ whole genome shotgun (WGS) entry which is preliminary data.</text>
</comment>
<dbReference type="AlphaFoldDB" id="A0A2W1EEJ3"/>
<gene>
    <name evidence="1" type="ORF">Ptr86124_000116</name>
</gene>
<proteinExistence type="predicted"/>